<feature type="compositionally biased region" description="Basic and acidic residues" evidence="2">
    <location>
        <begin position="201"/>
        <end position="213"/>
    </location>
</feature>
<dbReference type="AlphaFoldDB" id="A0A9P9HKI3"/>
<keyword evidence="1" id="KW-0175">Coiled coil</keyword>
<feature type="compositionally biased region" description="Polar residues" evidence="2">
    <location>
        <begin position="235"/>
        <end position="246"/>
    </location>
</feature>
<dbReference type="OrthoDB" id="5070440at2759"/>
<gene>
    <name evidence="3" type="ORF">BKA55DRAFT_662025</name>
</gene>
<keyword evidence="4" id="KW-1185">Reference proteome</keyword>
<sequence>MTMPPSAVPKQSGIAVATPFNKIGGTPVQTCFHRIRDACGKWPWELFHVKHLPSIWSVYLLQKLHHAIKLAHSSPETPLKAVLNHMEYLWIAEQKKAISQRSPRKNKQRNTTEKESHDQPGRTSVQHQKAKRRINNAQTRSASLARNRDSDCAKSSDANLVQDEIVVAQSLSPPTRPRVTQNNKRDLTAPPSLGLTNSHSPEARSIELTESRPTRDWSWLKNRNAVSELAAGSIPAQNGQQASSMPIHTPRGTLESSPKDMRRKDYTDDEIAYISKLNNKATATQNKADSIHTQQNENENRLKALNSSRQVLQQELNTAQTELTRIRQDTQDNTVIRDCIIRIIQRRAPDNVGGWNIALERCDQSLKVFDDDWKKTMAIINHKKQDINHVDEMVVSAKLAVEQCAQQAETLAAQLHQLTLMKAAFDVLKVMVDMGPLGLASLGGEKLTELEKLVNPNEGENGEDIEMSEG</sequence>
<dbReference type="RefSeq" id="XP_046052076.1">
    <property type="nucleotide sequence ID" value="XM_046197613.1"/>
</dbReference>
<evidence type="ECO:0000313" key="3">
    <source>
        <dbReference type="EMBL" id="KAH7259368.1"/>
    </source>
</evidence>
<dbReference type="GeneID" id="70227567"/>
<comment type="caution">
    <text evidence="3">The sequence shown here is derived from an EMBL/GenBank/DDBJ whole genome shotgun (WGS) entry which is preliminary data.</text>
</comment>
<feature type="region of interest" description="Disordered" evidence="2">
    <location>
        <begin position="234"/>
        <end position="265"/>
    </location>
</feature>
<evidence type="ECO:0000256" key="2">
    <source>
        <dbReference type="SAM" id="MobiDB-lite"/>
    </source>
</evidence>
<feature type="compositionally biased region" description="Polar residues" evidence="2">
    <location>
        <begin position="169"/>
        <end position="182"/>
    </location>
</feature>
<feature type="coiled-coil region" evidence="1">
    <location>
        <begin position="295"/>
        <end position="329"/>
    </location>
</feature>
<organism evidence="3 4">
    <name type="scientific">Fusarium redolens</name>
    <dbReference type="NCBI Taxonomy" id="48865"/>
    <lineage>
        <taxon>Eukaryota</taxon>
        <taxon>Fungi</taxon>
        <taxon>Dikarya</taxon>
        <taxon>Ascomycota</taxon>
        <taxon>Pezizomycotina</taxon>
        <taxon>Sordariomycetes</taxon>
        <taxon>Hypocreomycetidae</taxon>
        <taxon>Hypocreales</taxon>
        <taxon>Nectriaceae</taxon>
        <taxon>Fusarium</taxon>
        <taxon>Fusarium redolens species complex</taxon>
    </lineage>
</organism>
<protein>
    <submittedName>
        <fullName evidence="3">Uncharacterized protein</fullName>
    </submittedName>
</protein>
<evidence type="ECO:0000313" key="4">
    <source>
        <dbReference type="Proteomes" id="UP000720189"/>
    </source>
</evidence>
<accession>A0A9P9HKI3</accession>
<proteinExistence type="predicted"/>
<feature type="compositionally biased region" description="Polar residues" evidence="2">
    <location>
        <begin position="135"/>
        <end position="144"/>
    </location>
</feature>
<dbReference type="Proteomes" id="UP000720189">
    <property type="component" value="Unassembled WGS sequence"/>
</dbReference>
<evidence type="ECO:0000256" key="1">
    <source>
        <dbReference type="SAM" id="Coils"/>
    </source>
</evidence>
<feature type="compositionally biased region" description="Basic and acidic residues" evidence="2">
    <location>
        <begin position="110"/>
        <end position="120"/>
    </location>
</feature>
<name>A0A9P9HKI3_FUSRE</name>
<reference evidence="3" key="1">
    <citation type="journal article" date="2021" name="Nat. Commun.">
        <title>Genetic determinants of endophytism in the Arabidopsis root mycobiome.</title>
        <authorList>
            <person name="Mesny F."/>
            <person name="Miyauchi S."/>
            <person name="Thiergart T."/>
            <person name="Pickel B."/>
            <person name="Atanasova L."/>
            <person name="Karlsson M."/>
            <person name="Huettel B."/>
            <person name="Barry K.W."/>
            <person name="Haridas S."/>
            <person name="Chen C."/>
            <person name="Bauer D."/>
            <person name="Andreopoulos W."/>
            <person name="Pangilinan J."/>
            <person name="LaButti K."/>
            <person name="Riley R."/>
            <person name="Lipzen A."/>
            <person name="Clum A."/>
            <person name="Drula E."/>
            <person name="Henrissat B."/>
            <person name="Kohler A."/>
            <person name="Grigoriev I.V."/>
            <person name="Martin F.M."/>
            <person name="Hacquard S."/>
        </authorList>
    </citation>
    <scope>NUCLEOTIDE SEQUENCE</scope>
    <source>
        <strain evidence="3">MPI-CAGE-AT-0023</strain>
    </source>
</reference>
<dbReference type="EMBL" id="JAGMUX010000005">
    <property type="protein sequence ID" value="KAH7259368.1"/>
    <property type="molecule type" value="Genomic_DNA"/>
</dbReference>
<feature type="region of interest" description="Disordered" evidence="2">
    <location>
        <begin position="97"/>
        <end position="213"/>
    </location>
</feature>